<dbReference type="PROSITE" id="PS51257">
    <property type="entry name" value="PROKAR_LIPOPROTEIN"/>
    <property type="match status" value="1"/>
</dbReference>
<keyword evidence="2" id="KW-1185">Reference proteome</keyword>
<comment type="caution">
    <text evidence="1">The sequence shown here is derived from an EMBL/GenBank/DDBJ whole genome shotgun (WGS) entry which is preliminary data.</text>
</comment>
<dbReference type="EMBL" id="JBHUOM010000001">
    <property type="protein sequence ID" value="MFD2932236.1"/>
    <property type="molecule type" value="Genomic_DNA"/>
</dbReference>
<accession>A0ABW6AA27</accession>
<evidence type="ECO:0000313" key="2">
    <source>
        <dbReference type="Proteomes" id="UP001597512"/>
    </source>
</evidence>
<dbReference type="Proteomes" id="UP001597512">
    <property type="component" value="Unassembled WGS sequence"/>
</dbReference>
<name>A0ABW6AA27_9BACT</name>
<sequence>MKKRLLFCSMVGVLTACQQEGDVQPASTTLASEVVGIYRTNFYLDPSSVAISANQMSYAELKVQSDSTVTLVYTKLYPAKISRSFENVGLRRQSNGVQLRIADSGIGTLQTDRIFTDNGMEKQGKLLRITIQDDPQSLLNFAGIKQQ</sequence>
<proteinExistence type="predicted"/>
<evidence type="ECO:0000313" key="1">
    <source>
        <dbReference type="EMBL" id="MFD2932236.1"/>
    </source>
</evidence>
<reference evidence="2" key="1">
    <citation type="journal article" date="2019" name="Int. J. Syst. Evol. Microbiol.">
        <title>The Global Catalogue of Microorganisms (GCM) 10K type strain sequencing project: providing services to taxonomists for standard genome sequencing and annotation.</title>
        <authorList>
            <consortium name="The Broad Institute Genomics Platform"/>
            <consortium name="The Broad Institute Genome Sequencing Center for Infectious Disease"/>
            <person name="Wu L."/>
            <person name="Ma J."/>
        </authorList>
    </citation>
    <scope>NUCLEOTIDE SEQUENCE [LARGE SCALE GENOMIC DNA]</scope>
    <source>
        <strain evidence="2">KCTC 52490</strain>
    </source>
</reference>
<dbReference type="RefSeq" id="WP_381496440.1">
    <property type="nucleotide sequence ID" value="NZ_JBHUOM010000001.1"/>
</dbReference>
<organism evidence="1 2">
    <name type="scientific">Spirosoma flavum</name>
    <dbReference type="NCBI Taxonomy" id="2048557"/>
    <lineage>
        <taxon>Bacteria</taxon>
        <taxon>Pseudomonadati</taxon>
        <taxon>Bacteroidota</taxon>
        <taxon>Cytophagia</taxon>
        <taxon>Cytophagales</taxon>
        <taxon>Cytophagaceae</taxon>
        <taxon>Spirosoma</taxon>
    </lineage>
</organism>
<protein>
    <submittedName>
        <fullName evidence="1">Uncharacterized protein</fullName>
    </submittedName>
</protein>
<gene>
    <name evidence="1" type="ORF">ACFS25_00500</name>
</gene>